<keyword evidence="1" id="KW-1133">Transmembrane helix</keyword>
<proteinExistence type="predicted"/>
<sequence length="233" mass="27508">MKKNTIIVITAIATIIVMFILLLYVSHSMLRAVDNKYKTIVDKKLNESAELRNMFLDGNRRKNTFLGVVSATINNETKIELRAQMTDKNYSKFKWKFENLDNDEDRYREWICGYALDPRPFNFRSIPPEKLAKYKLLAKKNIFVRIAAKLFRNFSVCIVDRHIEFILHSVPNGKRNIYIILVDEKRYMIYRFYVDDKEKTVKFNDKMIVMFKDDNALPISYGLISALNLAREP</sequence>
<evidence type="ECO:0000256" key="1">
    <source>
        <dbReference type="SAM" id="Phobius"/>
    </source>
</evidence>
<dbReference type="AlphaFoldDB" id="L7JX34"/>
<dbReference type="EMBL" id="JH993912">
    <property type="protein sequence ID" value="ELQ75865.1"/>
    <property type="molecule type" value="Genomic_DNA"/>
</dbReference>
<dbReference type="Proteomes" id="UP000011185">
    <property type="component" value="Unassembled WGS sequence"/>
</dbReference>
<dbReference type="VEuPathDB" id="MicrosporidiaDB:THOM_1179"/>
<keyword evidence="1" id="KW-0472">Membrane</keyword>
<organism evidence="2 3">
    <name type="scientific">Trachipleistophora hominis</name>
    <name type="common">Microsporidian parasite</name>
    <dbReference type="NCBI Taxonomy" id="72359"/>
    <lineage>
        <taxon>Eukaryota</taxon>
        <taxon>Fungi</taxon>
        <taxon>Fungi incertae sedis</taxon>
        <taxon>Microsporidia</taxon>
        <taxon>Pleistophoridae</taxon>
        <taxon>Trachipleistophora</taxon>
    </lineage>
</organism>
<gene>
    <name evidence="2" type="ORF">THOM_1179</name>
</gene>
<keyword evidence="1" id="KW-0812">Transmembrane</keyword>
<accession>L7JX34</accession>
<protein>
    <submittedName>
        <fullName evidence="2">Uncharacterized protein</fullName>
    </submittedName>
</protein>
<reference evidence="2 3" key="1">
    <citation type="journal article" date="2012" name="PLoS Pathog.">
        <title>The genome of the obligate intracellular parasite Trachipleistophora hominis: new insights into microsporidian genome dynamics and reductive evolution.</title>
        <authorList>
            <person name="Heinz E."/>
            <person name="Williams T.A."/>
            <person name="Nakjang S."/>
            <person name="Noel C.J."/>
            <person name="Swan D.C."/>
            <person name="Goldberg A.V."/>
            <person name="Harris S.R."/>
            <person name="Weinmaier T."/>
            <person name="Markert S."/>
            <person name="Becher D."/>
            <person name="Bernhardt J."/>
            <person name="Dagan T."/>
            <person name="Hacker C."/>
            <person name="Lucocq J.M."/>
            <person name="Schweder T."/>
            <person name="Rattei T."/>
            <person name="Hall N."/>
            <person name="Hirt R.P."/>
            <person name="Embley T.M."/>
        </authorList>
    </citation>
    <scope>NUCLEOTIDE SEQUENCE [LARGE SCALE GENOMIC DNA]</scope>
</reference>
<keyword evidence="3" id="KW-1185">Reference proteome</keyword>
<evidence type="ECO:0000313" key="2">
    <source>
        <dbReference type="EMBL" id="ELQ75865.1"/>
    </source>
</evidence>
<dbReference type="HOGENOM" id="CLU_1058406_0_0_1"/>
<dbReference type="InParanoid" id="L7JX34"/>
<feature type="transmembrane region" description="Helical" evidence="1">
    <location>
        <begin position="6"/>
        <end position="26"/>
    </location>
</feature>
<evidence type="ECO:0000313" key="3">
    <source>
        <dbReference type="Proteomes" id="UP000011185"/>
    </source>
</evidence>
<name>L7JX34_TRAHO</name>